<evidence type="ECO:0000256" key="3">
    <source>
        <dbReference type="ARBA" id="ARBA00022946"/>
    </source>
</evidence>
<organism evidence="9 10">
    <name type="scientific">Cardiocondyla obscurior</name>
    <dbReference type="NCBI Taxonomy" id="286306"/>
    <lineage>
        <taxon>Eukaryota</taxon>
        <taxon>Metazoa</taxon>
        <taxon>Ecdysozoa</taxon>
        <taxon>Arthropoda</taxon>
        <taxon>Hexapoda</taxon>
        <taxon>Insecta</taxon>
        <taxon>Pterygota</taxon>
        <taxon>Neoptera</taxon>
        <taxon>Endopterygota</taxon>
        <taxon>Hymenoptera</taxon>
        <taxon>Apocrita</taxon>
        <taxon>Aculeata</taxon>
        <taxon>Formicoidea</taxon>
        <taxon>Formicidae</taxon>
        <taxon>Myrmicinae</taxon>
        <taxon>Cardiocondyla</taxon>
    </lineage>
</organism>
<evidence type="ECO:0000256" key="1">
    <source>
        <dbReference type="ARBA" id="ARBA00004273"/>
    </source>
</evidence>
<dbReference type="Gene3D" id="4.10.95.10">
    <property type="entry name" value="Cytochrome c oxidase, subunit VIa"/>
    <property type="match status" value="1"/>
</dbReference>
<feature type="region of interest" description="Disordered" evidence="7">
    <location>
        <begin position="136"/>
        <end position="162"/>
    </location>
</feature>
<protein>
    <recommendedName>
        <fullName evidence="11">Cytochrome c oxidase polypeptide VIa</fullName>
    </recommendedName>
</protein>
<evidence type="ECO:0000256" key="2">
    <source>
        <dbReference type="ARBA" id="ARBA00022792"/>
    </source>
</evidence>
<dbReference type="PANTHER" id="PTHR11504">
    <property type="entry name" value="CYTOCHROME C OXIDASE POLYPEPTIDE VIA"/>
    <property type="match status" value="1"/>
</dbReference>
<dbReference type="Proteomes" id="UP001430953">
    <property type="component" value="Unassembled WGS sequence"/>
</dbReference>
<evidence type="ECO:0000256" key="5">
    <source>
        <dbReference type="ARBA" id="ARBA00023136"/>
    </source>
</evidence>
<evidence type="ECO:0000256" key="7">
    <source>
        <dbReference type="SAM" id="MobiDB-lite"/>
    </source>
</evidence>
<dbReference type="GO" id="GO:0006123">
    <property type="term" value="P:mitochondrial electron transport, cytochrome c to oxygen"/>
    <property type="evidence" value="ECO:0007669"/>
    <property type="project" value="TreeGrafter"/>
</dbReference>
<evidence type="ECO:0000313" key="10">
    <source>
        <dbReference type="Proteomes" id="UP001430953"/>
    </source>
</evidence>
<comment type="similarity">
    <text evidence="6">Belongs to the cytochrome c oxidase subunit 6A family.</text>
</comment>
<accession>A0AAW2H283</accession>
<sequence length="162" mass="18487">MPLIRVWRAAGLRSVTLRRMFGMFDKSRDCDSRDAPEKDPCLLDDDPCDPCPSSTSSPCPPEPPTYHPHADPCKFALWRTLSLYVALPLVVIMSAVTYIRQREKAKEPREPYLNLPYMCRRTKPFPWGDGNHTLFHNPLKNPVPPHGYEVEDPNEASKKIGN</sequence>
<dbReference type="GO" id="GO:0030234">
    <property type="term" value="F:enzyme regulator activity"/>
    <property type="evidence" value="ECO:0007669"/>
    <property type="project" value="TreeGrafter"/>
</dbReference>
<dbReference type="SUPFAM" id="SSF81411">
    <property type="entry name" value="Mitochondrial cytochrome c oxidase subunit VIa"/>
    <property type="match status" value="1"/>
</dbReference>
<gene>
    <name evidence="9" type="ORF">PUN28_000929</name>
</gene>
<dbReference type="EMBL" id="JADYXP020000001">
    <property type="protein sequence ID" value="KAL0133533.1"/>
    <property type="molecule type" value="Genomic_DNA"/>
</dbReference>
<dbReference type="PANTHER" id="PTHR11504:SF0">
    <property type="entry name" value="CYTOCHROME C OXIDASE SUBUNIT"/>
    <property type="match status" value="1"/>
</dbReference>
<keyword evidence="3" id="KW-0809">Transit peptide</keyword>
<dbReference type="InterPro" id="IPR001349">
    <property type="entry name" value="Cyt_c_oxidase_su6a"/>
</dbReference>
<dbReference type="InterPro" id="IPR036418">
    <property type="entry name" value="Cyt_c_oxidase_su6a_sf"/>
</dbReference>
<dbReference type="Pfam" id="PF02046">
    <property type="entry name" value="COX6A"/>
    <property type="match status" value="1"/>
</dbReference>
<comment type="caution">
    <text evidence="9">The sequence shown here is derived from an EMBL/GenBank/DDBJ whole genome shotgun (WGS) entry which is preliminary data.</text>
</comment>
<evidence type="ECO:0000313" key="9">
    <source>
        <dbReference type="EMBL" id="KAL0133533.1"/>
    </source>
</evidence>
<evidence type="ECO:0000256" key="8">
    <source>
        <dbReference type="SAM" id="Phobius"/>
    </source>
</evidence>
<proteinExistence type="inferred from homology"/>
<keyword evidence="5 8" id="KW-0472">Membrane</keyword>
<keyword evidence="10" id="KW-1185">Reference proteome</keyword>
<dbReference type="GO" id="GO:0005743">
    <property type="term" value="C:mitochondrial inner membrane"/>
    <property type="evidence" value="ECO:0007669"/>
    <property type="project" value="UniProtKB-SubCell"/>
</dbReference>
<keyword evidence="8" id="KW-0812">Transmembrane</keyword>
<reference evidence="9 10" key="1">
    <citation type="submission" date="2023-03" db="EMBL/GenBank/DDBJ databases">
        <title>High recombination rates correlate with genetic variation in Cardiocondyla obscurior ants.</title>
        <authorList>
            <person name="Errbii M."/>
        </authorList>
    </citation>
    <scope>NUCLEOTIDE SEQUENCE [LARGE SCALE GENOMIC DNA]</scope>
    <source>
        <strain evidence="9">Alpha-2009</strain>
        <tissue evidence="9">Whole body</tissue>
    </source>
</reference>
<comment type="subcellular location">
    <subcellularLocation>
        <location evidence="1">Mitochondrion inner membrane</location>
    </subcellularLocation>
</comment>
<evidence type="ECO:0000256" key="6">
    <source>
        <dbReference type="RuleBase" id="RU004396"/>
    </source>
</evidence>
<name>A0AAW2H283_9HYME</name>
<keyword evidence="2" id="KW-0999">Mitochondrion inner membrane</keyword>
<keyword evidence="4" id="KW-0496">Mitochondrion</keyword>
<feature type="transmembrane region" description="Helical" evidence="8">
    <location>
        <begin position="81"/>
        <end position="99"/>
    </location>
</feature>
<evidence type="ECO:0000256" key="4">
    <source>
        <dbReference type="ARBA" id="ARBA00023128"/>
    </source>
</evidence>
<dbReference type="AlphaFoldDB" id="A0AAW2H283"/>
<keyword evidence="8" id="KW-1133">Transmembrane helix</keyword>
<evidence type="ECO:0008006" key="11">
    <source>
        <dbReference type="Google" id="ProtNLM"/>
    </source>
</evidence>